<dbReference type="RefSeq" id="WP_154862926.1">
    <property type="nucleotide sequence ID" value="NZ_CABVHB010000034.1"/>
</dbReference>
<proteinExistence type="predicted"/>
<accession>A0A5E7REP5</accession>
<dbReference type="EC" id="1.1.1.408" evidence="5"/>
<evidence type="ECO:0000256" key="2">
    <source>
        <dbReference type="ARBA" id="ARBA00023002"/>
    </source>
</evidence>
<dbReference type="EMBL" id="CABVJB010000002">
    <property type="protein sequence ID" value="VVP72629.1"/>
    <property type="molecule type" value="Genomic_DNA"/>
</dbReference>
<dbReference type="Proteomes" id="UP000344274">
    <property type="component" value="Unassembled WGS sequence"/>
</dbReference>
<evidence type="ECO:0000313" key="7">
    <source>
        <dbReference type="Proteomes" id="UP000344274"/>
    </source>
</evidence>
<dbReference type="Pfam" id="PF04166">
    <property type="entry name" value="PdxA"/>
    <property type="match status" value="1"/>
</dbReference>
<keyword evidence="2 5" id="KW-0560">Oxidoreductase</keyword>
<dbReference type="PANTHER" id="PTHR30004:SF3">
    <property type="entry name" value="4-HYDROXYTHREONINE-4-PHOSPHATE DEHYDROGENASE 2-RELATED"/>
    <property type="match status" value="1"/>
</dbReference>
<dbReference type="Gene3D" id="3.40.718.10">
    <property type="entry name" value="Isopropylmalate Dehydrogenase"/>
    <property type="match status" value="1"/>
</dbReference>
<evidence type="ECO:0000313" key="4">
    <source>
        <dbReference type="EMBL" id="VVN12426.1"/>
    </source>
</evidence>
<sequence>MAHSSTVQRELSENLQSYKPKIALVLGDPAGIGPELIARLLAESDVRSKAHLLLIADEAQMCLGMDIAGCTFPYRTIDSLESLDFSDDTPLFYQYRGAAQGEFPRSEASAIGGQYCLDTLETGLRLTQQGTTDALLFGPLNKTSLHMAGMTHSDELHWFAEYLDFHGPFCEFNVLDNLWTSRVTSHVALAEVPGLLSQARVVEAIELIDTALKRNGLAKPRIGVCGLNPHNGDNGSFGREELDIIGPAVKTAREQGIDADGPYPADTIFLKVQGDAKAFDAVVTMYHDQGQIAIKLMGFSRGVTVQGGLPIPITTPAHGTAFDIAGQGKANVGAIRQAFEIACRMGSGRR</sequence>
<dbReference type="SUPFAM" id="SSF53659">
    <property type="entry name" value="Isocitrate/Isopropylmalate dehydrogenase-like"/>
    <property type="match status" value="1"/>
</dbReference>
<dbReference type="GO" id="GO:0016491">
    <property type="term" value="F:oxidoreductase activity"/>
    <property type="evidence" value="ECO:0007669"/>
    <property type="project" value="UniProtKB-KW"/>
</dbReference>
<dbReference type="PANTHER" id="PTHR30004">
    <property type="entry name" value="4-HYDROXYTHREONINE-4-PHOSPHATE DEHYDROGENASE"/>
    <property type="match status" value="1"/>
</dbReference>
<dbReference type="Proteomes" id="UP000325565">
    <property type="component" value="Unassembled WGS sequence"/>
</dbReference>
<dbReference type="GO" id="GO:0046872">
    <property type="term" value="F:metal ion binding"/>
    <property type="evidence" value="ECO:0007669"/>
    <property type="project" value="UniProtKB-KW"/>
</dbReference>
<protein>
    <submittedName>
        <fullName evidence="5">D-threonate 4-phosphate dehydrogenase</fullName>
        <ecNumber evidence="5">1.1.1.408</ecNumber>
    </submittedName>
</protein>
<dbReference type="EMBL" id="CABVHB010000034">
    <property type="protein sequence ID" value="VVN12426.1"/>
    <property type="molecule type" value="Genomic_DNA"/>
</dbReference>
<name>A0A5E7REP5_PSEFL</name>
<reference evidence="6 7" key="1">
    <citation type="submission" date="2019-09" db="EMBL/GenBank/DDBJ databases">
        <authorList>
            <person name="Chandra G."/>
            <person name="Truman W A."/>
        </authorList>
    </citation>
    <scope>NUCLEOTIDE SEQUENCE [LARGE SCALE GENOMIC DNA]</scope>
    <source>
        <strain evidence="4">PS673</strain>
        <strain evidence="5">PS922</strain>
    </source>
</reference>
<keyword evidence="3" id="KW-0520">NAD</keyword>
<dbReference type="InterPro" id="IPR005255">
    <property type="entry name" value="PdxA_fam"/>
</dbReference>
<keyword evidence="1" id="KW-0479">Metal-binding</keyword>
<dbReference type="GO" id="GO:0051287">
    <property type="term" value="F:NAD binding"/>
    <property type="evidence" value="ECO:0007669"/>
    <property type="project" value="InterPro"/>
</dbReference>
<evidence type="ECO:0000313" key="6">
    <source>
        <dbReference type="Proteomes" id="UP000325565"/>
    </source>
</evidence>
<gene>
    <name evidence="5" type="primary">pdxA2</name>
    <name evidence="4" type="synonym">pdxA2_2</name>
    <name evidence="4" type="ORF">PS673_03867</name>
    <name evidence="5" type="ORF">PS922_00945</name>
</gene>
<evidence type="ECO:0000256" key="3">
    <source>
        <dbReference type="ARBA" id="ARBA00023027"/>
    </source>
</evidence>
<evidence type="ECO:0000256" key="1">
    <source>
        <dbReference type="ARBA" id="ARBA00022723"/>
    </source>
</evidence>
<organism evidence="5 6">
    <name type="scientific">Pseudomonas fluorescens</name>
    <dbReference type="NCBI Taxonomy" id="294"/>
    <lineage>
        <taxon>Bacteria</taxon>
        <taxon>Pseudomonadati</taxon>
        <taxon>Pseudomonadota</taxon>
        <taxon>Gammaproteobacteria</taxon>
        <taxon>Pseudomonadales</taxon>
        <taxon>Pseudomonadaceae</taxon>
        <taxon>Pseudomonas</taxon>
    </lineage>
</organism>
<evidence type="ECO:0000313" key="5">
    <source>
        <dbReference type="EMBL" id="VVP72629.1"/>
    </source>
</evidence>
<dbReference type="AlphaFoldDB" id="A0A5E7REP5"/>